<dbReference type="Gene3D" id="2.60.40.1820">
    <property type="match status" value="1"/>
</dbReference>
<keyword evidence="2" id="KW-1185">Reference proteome</keyword>
<reference evidence="1 2" key="1">
    <citation type="submission" date="2020-08" db="EMBL/GenBank/DDBJ databases">
        <title>Polaribacter sp. L12M9 isolated from gut of the Korean scallop.</title>
        <authorList>
            <person name="Jeong Y.S."/>
        </authorList>
    </citation>
    <scope>NUCLEOTIDE SEQUENCE [LARGE SCALE GENOMIC DNA]</scope>
    <source>
        <strain evidence="1 2">L12M9</strain>
    </source>
</reference>
<dbReference type="PROSITE" id="PS51257">
    <property type="entry name" value="PROKAR_LIPOPROTEIN"/>
    <property type="match status" value="1"/>
</dbReference>
<protein>
    <recommendedName>
        <fullName evidence="3">Late embryogenesis abundant protein LEA-2 subgroup domain-containing protein</fullName>
    </recommendedName>
</protein>
<evidence type="ECO:0000313" key="1">
    <source>
        <dbReference type="EMBL" id="QNM86807.1"/>
    </source>
</evidence>
<dbReference type="KEGG" id="ppec:H9W90_06765"/>
<evidence type="ECO:0008006" key="3">
    <source>
        <dbReference type="Google" id="ProtNLM"/>
    </source>
</evidence>
<dbReference type="AlphaFoldDB" id="A0A7G9LDV8"/>
<dbReference type="Proteomes" id="UP000515808">
    <property type="component" value="Chromosome"/>
</dbReference>
<proteinExistence type="predicted"/>
<dbReference type="RefSeq" id="WP_187483682.1">
    <property type="nucleotide sequence ID" value="NZ_CP060695.1"/>
</dbReference>
<sequence>MKRVVYFLVLFFLITSCSVQKEPVFIKVDNVKILSFASDTIKLQANAFFENPNDVSGKIFTDEIKIFVNETEVAQVFSEEFKVPARNEFSIPLIAHIPTKKFLNTDKNGVLGGLLNSLITNKVNVRIKGNLEYVVFGFKREFLVDKTQELKIKF</sequence>
<dbReference type="SUPFAM" id="SSF117070">
    <property type="entry name" value="LEA14-like"/>
    <property type="match status" value="1"/>
</dbReference>
<dbReference type="EMBL" id="CP060695">
    <property type="protein sequence ID" value="QNM86807.1"/>
    <property type="molecule type" value="Genomic_DNA"/>
</dbReference>
<gene>
    <name evidence="1" type="ORF">H9W90_06765</name>
</gene>
<organism evidence="1 2">
    <name type="scientific">Polaribacter pectinis</name>
    <dbReference type="NCBI Taxonomy" id="2738844"/>
    <lineage>
        <taxon>Bacteria</taxon>
        <taxon>Pseudomonadati</taxon>
        <taxon>Bacteroidota</taxon>
        <taxon>Flavobacteriia</taxon>
        <taxon>Flavobacteriales</taxon>
        <taxon>Flavobacteriaceae</taxon>
    </lineage>
</organism>
<accession>A0A7G9LDV8</accession>
<evidence type="ECO:0000313" key="2">
    <source>
        <dbReference type="Proteomes" id="UP000515808"/>
    </source>
</evidence>
<name>A0A7G9LDV8_9FLAO</name>